<evidence type="ECO:0000313" key="3">
    <source>
        <dbReference type="EMBL" id="MDU0354836.1"/>
    </source>
</evidence>
<feature type="region of interest" description="Disordered" evidence="1">
    <location>
        <begin position="172"/>
        <end position="193"/>
    </location>
</feature>
<feature type="region of interest" description="Disordered" evidence="1">
    <location>
        <begin position="1"/>
        <end position="158"/>
    </location>
</feature>
<feature type="compositionally biased region" description="Polar residues" evidence="1">
    <location>
        <begin position="131"/>
        <end position="146"/>
    </location>
</feature>
<keyword evidence="4" id="KW-1185">Reference proteome</keyword>
<gene>
    <name evidence="3" type="ORF">RS130_13725</name>
</gene>
<feature type="compositionally biased region" description="Acidic residues" evidence="1">
    <location>
        <begin position="178"/>
        <end position="189"/>
    </location>
</feature>
<sequence>MGHHTTDYNELQPVTLEESYSANDDAIQQRKTEQGPSAPVASSTQDLIALRNRLKQSQSAQEDSAEQVKKSEPTELPNLASIREKGALQSDAQRPNVNDLPEENAESTEAAIKVESGKSTEVVSSAGMEQKPTNKINPLGTSQTSPEPAPVVSTDNTHNEHIPPWALEAVESSKLESEEATEQESDPDVFDPNAHLDIDNVGAVTMDVPAFLDNKQKVTRSTQLDEWSRLIDEMQVNALTKQLALHSSFERNGDTVTLTLLAGKEHLHSPSAQSVLQQALSSAFNSNIQLEIIMGQPINTPYAVQIKINQVRQEYAYQVIKNDPGIALLKDRFAANVNEDSVQAR</sequence>
<dbReference type="EMBL" id="JAWDIO010000002">
    <property type="protein sequence ID" value="MDU0354836.1"/>
    <property type="molecule type" value="Genomic_DNA"/>
</dbReference>
<comment type="caution">
    <text evidence="3">The sequence shown here is derived from an EMBL/GenBank/DDBJ whole genome shotgun (WGS) entry which is preliminary data.</text>
</comment>
<dbReference type="Gene3D" id="3.30.300.150">
    <property type="entry name" value="DNA polymerase III, tau subunit, domain V"/>
    <property type="match status" value="1"/>
</dbReference>
<dbReference type="Proteomes" id="UP001247805">
    <property type="component" value="Unassembled WGS sequence"/>
</dbReference>
<dbReference type="Pfam" id="PF12170">
    <property type="entry name" value="DNA_pol3_tau_5"/>
    <property type="match status" value="1"/>
</dbReference>
<proteinExistence type="predicted"/>
<dbReference type="InterPro" id="IPR021029">
    <property type="entry name" value="DNA_pol_III_tau_dom-5"/>
</dbReference>
<feature type="domain" description="DNA polymerase III tau subunit" evidence="2">
    <location>
        <begin position="216"/>
        <end position="342"/>
    </location>
</feature>
<organism evidence="3 4">
    <name type="scientific">Paraglaciecola aquimarina</name>
    <dbReference type="NCBI Taxonomy" id="1235557"/>
    <lineage>
        <taxon>Bacteria</taxon>
        <taxon>Pseudomonadati</taxon>
        <taxon>Pseudomonadota</taxon>
        <taxon>Gammaproteobacteria</taxon>
        <taxon>Alteromonadales</taxon>
        <taxon>Alteromonadaceae</taxon>
        <taxon>Paraglaciecola</taxon>
    </lineage>
</organism>
<dbReference type="InterPro" id="IPR038249">
    <property type="entry name" value="PolIII_tau_V_sf"/>
</dbReference>
<evidence type="ECO:0000259" key="2">
    <source>
        <dbReference type="Pfam" id="PF12170"/>
    </source>
</evidence>
<accession>A0ABU3SXU9</accession>
<evidence type="ECO:0000313" key="4">
    <source>
        <dbReference type="Proteomes" id="UP001247805"/>
    </source>
</evidence>
<name>A0ABU3SXU9_9ALTE</name>
<protein>
    <submittedName>
        <fullName evidence="3">DNA polymerase III subunit gamma/tau C-terminal domain-containing protein</fullName>
    </submittedName>
</protein>
<reference evidence="3 4" key="1">
    <citation type="submission" date="2023-10" db="EMBL/GenBank/DDBJ databases">
        <title>Glaciecola aquimarina strain GGW-M5 nov., isolated from a coastal seawater.</title>
        <authorList>
            <person name="Bayburt H."/>
            <person name="Kim J.M."/>
            <person name="Choi B.J."/>
            <person name="Jeon C.O."/>
        </authorList>
    </citation>
    <scope>NUCLEOTIDE SEQUENCE [LARGE SCALE GENOMIC DNA]</scope>
    <source>
        <strain evidence="3 4">KCTC 32108</strain>
    </source>
</reference>
<evidence type="ECO:0000256" key="1">
    <source>
        <dbReference type="SAM" id="MobiDB-lite"/>
    </source>
</evidence>